<dbReference type="GO" id="GO:0009898">
    <property type="term" value="C:cytoplasmic side of plasma membrane"/>
    <property type="evidence" value="ECO:0007669"/>
    <property type="project" value="TreeGrafter"/>
</dbReference>
<dbReference type="CDD" id="cd02038">
    <property type="entry name" value="FlhG-like"/>
    <property type="match status" value="1"/>
</dbReference>
<keyword evidence="2" id="KW-0067">ATP-binding</keyword>
<evidence type="ECO:0000256" key="2">
    <source>
        <dbReference type="ARBA" id="ARBA00022840"/>
    </source>
</evidence>
<comment type="caution">
    <text evidence="3">The sequence shown here is derived from an EMBL/GenBank/DDBJ whole genome shotgun (WGS) entry which is preliminary data.</text>
</comment>
<organism evidence="3 4">
    <name type="scientific">Pectinatus cerevisiiphilus</name>
    <dbReference type="NCBI Taxonomy" id="86956"/>
    <lineage>
        <taxon>Bacteria</taxon>
        <taxon>Bacillati</taxon>
        <taxon>Bacillota</taxon>
        <taxon>Negativicutes</taxon>
        <taxon>Selenomonadales</taxon>
        <taxon>Selenomonadaceae</taxon>
        <taxon>Pectinatus</taxon>
    </lineage>
</organism>
<dbReference type="SUPFAM" id="SSF52540">
    <property type="entry name" value="P-loop containing nucleoside triphosphate hydrolases"/>
    <property type="match status" value="1"/>
</dbReference>
<keyword evidence="3" id="KW-0282">Flagellum</keyword>
<gene>
    <name evidence="3" type="ORF">EDC37_103133</name>
</gene>
<dbReference type="InterPro" id="IPR033756">
    <property type="entry name" value="YlxH/NBP35"/>
</dbReference>
<evidence type="ECO:0000313" key="3">
    <source>
        <dbReference type="EMBL" id="TCS80963.1"/>
    </source>
</evidence>
<dbReference type="Pfam" id="PF10609">
    <property type="entry name" value="ParA"/>
    <property type="match status" value="1"/>
</dbReference>
<dbReference type="PIRSF" id="PIRSF003092">
    <property type="entry name" value="MinD"/>
    <property type="match status" value="1"/>
</dbReference>
<dbReference type="GO" id="GO:0005524">
    <property type="term" value="F:ATP binding"/>
    <property type="evidence" value="ECO:0007669"/>
    <property type="project" value="UniProtKB-KW"/>
</dbReference>
<keyword evidence="3" id="KW-0966">Cell projection</keyword>
<accession>A0A4R3KD66</accession>
<keyword evidence="1" id="KW-0547">Nucleotide-binding</keyword>
<evidence type="ECO:0000256" key="1">
    <source>
        <dbReference type="ARBA" id="ARBA00022741"/>
    </source>
</evidence>
<proteinExistence type="predicted"/>
<dbReference type="Proteomes" id="UP000295188">
    <property type="component" value="Unassembled WGS sequence"/>
</dbReference>
<dbReference type="PANTHER" id="PTHR43384">
    <property type="entry name" value="SEPTUM SITE-DETERMINING PROTEIN MIND HOMOLOG, CHLOROPLASTIC-RELATED"/>
    <property type="match status" value="1"/>
</dbReference>
<dbReference type="InterPro" id="IPR050625">
    <property type="entry name" value="ParA/MinD_ATPase"/>
</dbReference>
<name>A0A4R3KD66_9FIRM</name>
<sequence>MEDQAAKLRQMIEYRNLSVEHKLTDHQMQEKKIARNLRIIAITSGKGGVGKTNFTVNLAIALSQAGANVLIIDADLGLANVEVLLGCSSAYTMMNLLNDNVSLADVILQGPEGIRYISGGSGLEQLADLSINDRTLLINKLYECEEFADIILVDTGAGVGRNVLDFLIAADEIILLTTPEPTALTDAYAVVKACRNYSETLHIKLVVNRIYDEDEGREVSVKLIATTKQFLGISIATLGVVYDDHNMVNAIKKQVPLLLSYSNTIAAKCIRTIAKSILQGRSTKIKRNWRDFLHRLIFSR</sequence>
<dbReference type="GO" id="GO:0051782">
    <property type="term" value="P:negative regulation of cell division"/>
    <property type="evidence" value="ECO:0007669"/>
    <property type="project" value="TreeGrafter"/>
</dbReference>
<dbReference type="EMBL" id="SMAA01000003">
    <property type="protein sequence ID" value="TCS80963.1"/>
    <property type="molecule type" value="Genomic_DNA"/>
</dbReference>
<dbReference type="OrthoDB" id="9773088at2"/>
<dbReference type="RefSeq" id="WP_132547702.1">
    <property type="nucleotide sequence ID" value="NZ_SMAA01000003.1"/>
</dbReference>
<dbReference type="Gene3D" id="3.40.50.300">
    <property type="entry name" value="P-loop containing nucleotide triphosphate hydrolases"/>
    <property type="match status" value="1"/>
</dbReference>
<dbReference type="AlphaFoldDB" id="A0A4R3KD66"/>
<dbReference type="InterPro" id="IPR025501">
    <property type="entry name" value="MinD_FleN"/>
</dbReference>
<dbReference type="PANTHER" id="PTHR43384:SF4">
    <property type="entry name" value="CELLULOSE BIOSYNTHESIS PROTEIN BCSQ-RELATED"/>
    <property type="match status" value="1"/>
</dbReference>
<keyword evidence="4" id="KW-1185">Reference proteome</keyword>
<protein>
    <submittedName>
        <fullName evidence="3">Flagellar biosynthesis protein FlhG</fullName>
    </submittedName>
</protein>
<dbReference type="GO" id="GO:0005829">
    <property type="term" value="C:cytosol"/>
    <property type="evidence" value="ECO:0007669"/>
    <property type="project" value="TreeGrafter"/>
</dbReference>
<dbReference type="InterPro" id="IPR033875">
    <property type="entry name" value="FlhG"/>
</dbReference>
<dbReference type="GO" id="GO:0016887">
    <property type="term" value="F:ATP hydrolysis activity"/>
    <property type="evidence" value="ECO:0007669"/>
    <property type="project" value="TreeGrafter"/>
</dbReference>
<keyword evidence="3" id="KW-0969">Cilium</keyword>
<reference evidence="3 4" key="1">
    <citation type="submission" date="2019-03" db="EMBL/GenBank/DDBJ databases">
        <title>Genomic Encyclopedia of Type Strains, Phase IV (KMG-IV): sequencing the most valuable type-strain genomes for metagenomic binning, comparative biology and taxonomic classification.</title>
        <authorList>
            <person name="Goeker M."/>
        </authorList>
    </citation>
    <scope>NUCLEOTIDE SEQUENCE [LARGE SCALE GENOMIC DNA]</scope>
    <source>
        <strain evidence="3 4">DSM 20467</strain>
    </source>
</reference>
<evidence type="ECO:0000313" key="4">
    <source>
        <dbReference type="Proteomes" id="UP000295188"/>
    </source>
</evidence>
<dbReference type="InterPro" id="IPR027417">
    <property type="entry name" value="P-loop_NTPase"/>
</dbReference>